<feature type="domain" description="Rhodopsin" evidence="8">
    <location>
        <begin position="11"/>
        <end position="103"/>
    </location>
</feature>
<comment type="subcellular location">
    <subcellularLocation>
        <location evidence="1">Membrane</location>
        <topology evidence="1">Multi-pass membrane protein</topology>
    </subcellularLocation>
</comment>
<accession>A0ABR3QQ41</accession>
<keyword evidence="10" id="KW-1185">Reference proteome</keyword>
<feature type="transmembrane region" description="Helical" evidence="7">
    <location>
        <begin position="27"/>
        <end position="49"/>
    </location>
</feature>
<evidence type="ECO:0000256" key="4">
    <source>
        <dbReference type="ARBA" id="ARBA00023136"/>
    </source>
</evidence>
<feature type="region of interest" description="Disordered" evidence="6">
    <location>
        <begin position="191"/>
        <end position="215"/>
    </location>
</feature>
<dbReference type="Proteomes" id="UP001521222">
    <property type="component" value="Unassembled WGS sequence"/>
</dbReference>
<proteinExistence type="inferred from homology"/>
<comment type="similarity">
    <text evidence="5">Belongs to the SAT4 family.</text>
</comment>
<organism evidence="9 10">
    <name type="scientific">Nothophoma quercina</name>
    <dbReference type="NCBI Taxonomy" id="749835"/>
    <lineage>
        <taxon>Eukaryota</taxon>
        <taxon>Fungi</taxon>
        <taxon>Dikarya</taxon>
        <taxon>Ascomycota</taxon>
        <taxon>Pezizomycotina</taxon>
        <taxon>Dothideomycetes</taxon>
        <taxon>Pleosporomycetidae</taxon>
        <taxon>Pleosporales</taxon>
        <taxon>Pleosporineae</taxon>
        <taxon>Didymellaceae</taxon>
        <taxon>Nothophoma</taxon>
    </lineage>
</organism>
<gene>
    <name evidence="9" type="ORF">SLS59_008903</name>
</gene>
<dbReference type="EMBL" id="JAKIXB020000036">
    <property type="protein sequence ID" value="KAL1594279.1"/>
    <property type="molecule type" value="Genomic_DNA"/>
</dbReference>
<evidence type="ECO:0000256" key="6">
    <source>
        <dbReference type="SAM" id="MobiDB-lite"/>
    </source>
</evidence>
<dbReference type="Pfam" id="PF20684">
    <property type="entry name" value="Fung_rhodopsin"/>
    <property type="match status" value="2"/>
</dbReference>
<evidence type="ECO:0000256" key="1">
    <source>
        <dbReference type="ARBA" id="ARBA00004141"/>
    </source>
</evidence>
<dbReference type="PANTHER" id="PTHR33048:SF21">
    <property type="entry name" value="INTEGRAL MEMBRANE PROTEIN"/>
    <property type="match status" value="1"/>
</dbReference>
<feature type="compositionally biased region" description="Basic and acidic residues" evidence="6">
    <location>
        <begin position="199"/>
        <end position="215"/>
    </location>
</feature>
<comment type="caution">
    <text evidence="9">The sequence shown here is derived from an EMBL/GenBank/DDBJ whole genome shotgun (WGS) entry which is preliminary data.</text>
</comment>
<evidence type="ECO:0000256" key="2">
    <source>
        <dbReference type="ARBA" id="ARBA00022692"/>
    </source>
</evidence>
<evidence type="ECO:0000256" key="5">
    <source>
        <dbReference type="ARBA" id="ARBA00038359"/>
    </source>
</evidence>
<keyword evidence="2 7" id="KW-0812">Transmembrane</keyword>
<name>A0ABR3QQ41_9PLEO</name>
<protein>
    <recommendedName>
        <fullName evidence="8">Rhodopsin domain-containing protein</fullName>
    </recommendedName>
</protein>
<reference evidence="9 10" key="1">
    <citation type="submission" date="2024-02" db="EMBL/GenBank/DDBJ databases">
        <title>De novo assembly and annotation of 12 fungi associated with fruit tree decline syndrome in Ontario, Canada.</title>
        <authorList>
            <person name="Sulman M."/>
            <person name="Ellouze W."/>
            <person name="Ilyukhin E."/>
        </authorList>
    </citation>
    <scope>NUCLEOTIDE SEQUENCE [LARGE SCALE GENOMIC DNA]</scope>
    <source>
        <strain evidence="9 10">M97-236</strain>
    </source>
</reference>
<evidence type="ECO:0000256" key="7">
    <source>
        <dbReference type="SAM" id="Phobius"/>
    </source>
</evidence>
<evidence type="ECO:0000313" key="10">
    <source>
        <dbReference type="Proteomes" id="UP001521222"/>
    </source>
</evidence>
<evidence type="ECO:0000313" key="9">
    <source>
        <dbReference type="EMBL" id="KAL1594279.1"/>
    </source>
</evidence>
<sequence>MVALSWITVGIRLWVRRFIKGLGIDDLLMTLGLVFFSLSASSIIMSAYNGIGTRDTDLNDYYQREGRKWFWGAQFIYPLAAFTIKCSICTCMLRFTKEKRYRMPIASVATIVRLAYFTAYNSSEDYMYGVANIATWTTIECGTGIAGGSIATFRPLLRLIPFLSHTSYAEQSGPMDGASRSQQLDDLSRSHTLAKKSRHEPDGSGDQWERSDAESQKHILKETTIEFTHEDHAVADGGHTVRQIF</sequence>
<evidence type="ECO:0000259" key="8">
    <source>
        <dbReference type="Pfam" id="PF20684"/>
    </source>
</evidence>
<feature type="domain" description="Rhodopsin" evidence="8">
    <location>
        <begin position="107"/>
        <end position="158"/>
    </location>
</feature>
<feature type="transmembrane region" description="Helical" evidence="7">
    <location>
        <begin position="69"/>
        <end position="93"/>
    </location>
</feature>
<keyword evidence="4 7" id="KW-0472">Membrane</keyword>
<dbReference type="InterPro" id="IPR052337">
    <property type="entry name" value="SAT4-like"/>
</dbReference>
<evidence type="ECO:0000256" key="3">
    <source>
        <dbReference type="ARBA" id="ARBA00022989"/>
    </source>
</evidence>
<dbReference type="InterPro" id="IPR049326">
    <property type="entry name" value="Rhodopsin_dom_fungi"/>
</dbReference>
<dbReference type="PANTHER" id="PTHR33048">
    <property type="entry name" value="PTH11-LIKE INTEGRAL MEMBRANE PROTEIN (AFU_ORTHOLOGUE AFUA_5G11245)"/>
    <property type="match status" value="1"/>
</dbReference>
<keyword evidence="3 7" id="KW-1133">Transmembrane helix</keyword>